<feature type="region of interest" description="Disordered" evidence="1">
    <location>
        <begin position="517"/>
        <end position="603"/>
    </location>
</feature>
<evidence type="ECO:0000256" key="1">
    <source>
        <dbReference type="SAM" id="MobiDB-lite"/>
    </source>
</evidence>
<feature type="compositionally biased region" description="Polar residues" evidence="1">
    <location>
        <begin position="10"/>
        <end position="29"/>
    </location>
</feature>
<gene>
    <name evidence="2" type="ORF">UV8b_04748</name>
</gene>
<reference evidence="2" key="1">
    <citation type="submission" date="2020-03" db="EMBL/GenBank/DDBJ databases">
        <title>A mixture of massive structural variations and highly conserved coding sequences in Ustilaginoidea virens genome.</title>
        <authorList>
            <person name="Zhang K."/>
            <person name="Zhao Z."/>
            <person name="Zhang Z."/>
            <person name="Li Y."/>
            <person name="Hsiang T."/>
            <person name="Sun W."/>
        </authorList>
    </citation>
    <scope>NUCLEOTIDE SEQUENCE</scope>
    <source>
        <strain evidence="2">UV-8b</strain>
    </source>
</reference>
<feature type="compositionally biased region" description="Basic and acidic residues" evidence="1">
    <location>
        <begin position="118"/>
        <end position="130"/>
    </location>
</feature>
<feature type="compositionally biased region" description="Polar residues" evidence="1">
    <location>
        <begin position="576"/>
        <end position="592"/>
    </location>
</feature>
<dbReference type="Proteomes" id="UP000027002">
    <property type="component" value="Chromosome 4"/>
</dbReference>
<feature type="compositionally biased region" description="Basic residues" evidence="1">
    <location>
        <begin position="448"/>
        <end position="460"/>
    </location>
</feature>
<organism evidence="2 3">
    <name type="scientific">Ustilaginoidea virens</name>
    <name type="common">Rice false smut fungus</name>
    <name type="synonym">Villosiclava virens</name>
    <dbReference type="NCBI Taxonomy" id="1159556"/>
    <lineage>
        <taxon>Eukaryota</taxon>
        <taxon>Fungi</taxon>
        <taxon>Dikarya</taxon>
        <taxon>Ascomycota</taxon>
        <taxon>Pezizomycotina</taxon>
        <taxon>Sordariomycetes</taxon>
        <taxon>Hypocreomycetidae</taxon>
        <taxon>Hypocreales</taxon>
        <taxon>Clavicipitaceae</taxon>
        <taxon>Ustilaginoidea</taxon>
    </lineage>
</organism>
<evidence type="ECO:0000313" key="3">
    <source>
        <dbReference type="Proteomes" id="UP000027002"/>
    </source>
</evidence>
<accession>A0A8E5MI09</accession>
<feature type="region of interest" description="Disordered" evidence="1">
    <location>
        <begin position="441"/>
        <end position="472"/>
    </location>
</feature>
<feature type="compositionally biased region" description="Polar residues" evidence="1">
    <location>
        <begin position="270"/>
        <end position="294"/>
    </location>
</feature>
<dbReference type="GeneID" id="66065526"/>
<feature type="region of interest" description="Disordered" evidence="1">
    <location>
        <begin position="53"/>
        <end position="72"/>
    </location>
</feature>
<feature type="region of interest" description="Disordered" evidence="1">
    <location>
        <begin position="376"/>
        <end position="400"/>
    </location>
</feature>
<feature type="compositionally biased region" description="Basic and acidic residues" evidence="1">
    <location>
        <begin position="532"/>
        <end position="550"/>
    </location>
</feature>
<evidence type="ECO:0000313" key="2">
    <source>
        <dbReference type="EMBL" id="QUC20507.1"/>
    </source>
</evidence>
<dbReference type="RefSeq" id="XP_042998180.1">
    <property type="nucleotide sequence ID" value="XM_043142246.1"/>
</dbReference>
<sequence length="660" mass="72395">MPFRSMMASHANTPTPSGNLELSTTPRPNHNTRRGRGLAHLVSKFEVLELMSRQGKPAPASRGSLGGRVDSTTELNKSASLVSSESKLSCSTPPKSWKLRRAREDMETSLVGSGTVLPDREGNRDEKRPSMVAERRKLFEVELGNSKKRSECFTADIHANGGKLSPATNQSYRADEVPANSGHEAMRVGQKPPLMTRWQTVRARSPLACMAQSQVAVLSRPAIPNVSMRLSGYLPMSSTCPLLPNTLDLTKPHSLSDCFQEAVSDDCSSKGCSSITPRCRSSTPSSAAESQQELTARVGNASPKSQGPNEVCHTPRAAHSAVDGSPGKDDDEQNTPSRKSGKNGLLAGATNDCLHDDSGRMAGLSPYIASMSTWPSNNGLESSGPDPTLSHGQSQIRQGSCKPKEKLVMSAIASFEAVSNRSSEETTPRISSTIEHFESLISGDQTSQRHKTSLQKKKKLTASSSWQPNKADGRLKTSTMELARRKFSNSWGPARFKKIRPLCDDESAKDLCYKKPSQRRWEQSNMPTDGSVHSRDRDLSEWSERREHAGSRIKGQCMEPNDSPGSDVEPGEPSAQRCNLTLENVTGQSGKGSSRKRQPSDWRGSWRLSRRRWVSRSSIPLIAQAECTLEQPKPVRVNEVRRLVSLCRDKMTGWKHRAQN</sequence>
<dbReference type="KEGG" id="uvi:66065526"/>
<keyword evidence="3" id="KW-1185">Reference proteome</keyword>
<feature type="region of interest" description="Disordered" evidence="1">
    <location>
        <begin position="1"/>
        <end position="35"/>
    </location>
</feature>
<protein>
    <submittedName>
        <fullName evidence="2">Uncharacterized protein</fullName>
    </submittedName>
</protein>
<feature type="region of interest" description="Disordered" evidence="1">
    <location>
        <begin position="264"/>
        <end position="351"/>
    </location>
</feature>
<dbReference type="OrthoDB" id="5084700at2759"/>
<name>A0A8E5MI09_USTVR</name>
<feature type="region of interest" description="Disordered" evidence="1">
    <location>
        <begin position="104"/>
        <end position="130"/>
    </location>
</feature>
<proteinExistence type="predicted"/>
<dbReference type="EMBL" id="CP072756">
    <property type="protein sequence ID" value="QUC20507.1"/>
    <property type="molecule type" value="Genomic_DNA"/>
</dbReference>
<dbReference type="AlphaFoldDB" id="A0A8E5MI09"/>